<proteinExistence type="predicted"/>
<reference evidence="7" key="1">
    <citation type="submission" date="2020-06" db="EMBL/GenBank/DDBJ databases">
        <authorList>
            <person name="Li T."/>
            <person name="Hu X."/>
            <person name="Zhang T."/>
            <person name="Song X."/>
            <person name="Zhang H."/>
            <person name="Dai N."/>
            <person name="Sheng W."/>
            <person name="Hou X."/>
            <person name="Wei L."/>
        </authorList>
    </citation>
    <scope>NUCLEOTIDE SEQUENCE</scope>
    <source>
        <strain evidence="7">G01</strain>
        <tissue evidence="7">Leaf</tissue>
    </source>
</reference>
<evidence type="ECO:0000259" key="6">
    <source>
        <dbReference type="PROSITE" id="PS51278"/>
    </source>
</evidence>
<keyword evidence="3 7" id="KW-0032">Aminotransferase</keyword>
<dbReference type="InterPro" id="IPR017932">
    <property type="entry name" value="GATase_2_dom"/>
</dbReference>
<dbReference type="PROSITE" id="PS51278">
    <property type="entry name" value="GATASE_TYPE_2"/>
    <property type="match status" value="1"/>
</dbReference>
<dbReference type="Gene3D" id="3.60.20.10">
    <property type="entry name" value="Glutamine Phosphoribosylpyrophosphate, subunit 1, domain 1"/>
    <property type="match status" value="1"/>
</dbReference>
<dbReference type="AlphaFoldDB" id="A0AAW2RJ43"/>
<dbReference type="GO" id="GO:0006487">
    <property type="term" value="P:protein N-linked glycosylation"/>
    <property type="evidence" value="ECO:0007669"/>
    <property type="project" value="TreeGrafter"/>
</dbReference>
<evidence type="ECO:0000256" key="1">
    <source>
        <dbReference type="ARBA" id="ARBA00001031"/>
    </source>
</evidence>
<dbReference type="InterPro" id="IPR029055">
    <property type="entry name" value="Ntn_hydrolases_N"/>
</dbReference>
<evidence type="ECO:0000256" key="3">
    <source>
        <dbReference type="ARBA" id="ARBA00022576"/>
    </source>
</evidence>
<dbReference type="GO" id="GO:0006002">
    <property type="term" value="P:fructose 6-phosphate metabolic process"/>
    <property type="evidence" value="ECO:0007669"/>
    <property type="project" value="TreeGrafter"/>
</dbReference>
<comment type="catalytic activity">
    <reaction evidence="1">
        <text>D-fructose 6-phosphate + L-glutamine = D-glucosamine 6-phosphate + L-glutamate</text>
        <dbReference type="Rhea" id="RHEA:13237"/>
        <dbReference type="ChEBI" id="CHEBI:29985"/>
        <dbReference type="ChEBI" id="CHEBI:58359"/>
        <dbReference type="ChEBI" id="CHEBI:58725"/>
        <dbReference type="ChEBI" id="CHEBI:61527"/>
        <dbReference type="EC" id="2.6.1.16"/>
    </reaction>
</comment>
<comment type="caution">
    <text evidence="7">The sequence shown here is derived from an EMBL/GenBank/DDBJ whole genome shotgun (WGS) entry which is preliminary data.</text>
</comment>
<keyword evidence="5" id="KW-0315">Glutamine amidotransferase</keyword>
<dbReference type="EC" id="2.6.1.16" evidence="2"/>
<name>A0AAW2RJ43_9LAMI</name>
<accession>A0AAW2RJ43</accession>
<dbReference type="SUPFAM" id="SSF56235">
    <property type="entry name" value="N-terminal nucleophile aminohydrolases (Ntn hydrolases)"/>
    <property type="match status" value="1"/>
</dbReference>
<dbReference type="GO" id="GO:0004360">
    <property type="term" value="F:glutamine-fructose-6-phosphate transaminase (isomerizing) activity"/>
    <property type="evidence" value="ECO:0007669"/>
    <property type="project" value="UniProtKB-EC"/>
</dbReference>
<evidence type="ECO:0000256" key="5">
    <source>
        <dbReference type="ARBA" id="ARBA00022962"/>
    </source>
</evidence>
<dbReference type="PANTHER" id="PTHR10937">
    <property type="entry name" value="GLUCOSAMINE--FRUCTOSE-6-PHOSPHATE AMINOTRANSFERASE, ISOMERIZING"/>
    <property type="match status" value="1"/>
</dbReference>
<dbReference type="EMBL" id="JACGWK010000001">
    <property type="protein sequence ID" value="KAL0379853.1"/>
    <property type="molecule type" value="Genomic_DNA"/>
</dbReference>
<dbReference type="GO" id="GO:0006047">
    <property type="term" value="P:UDP-N-acetylglucosamine metabolic process"/>
    <property type="evidence" value="ECO:0007669"/>
    <property type="project" value="TreeGrafter"/>
</dbReference>
<evidence type="ECO:0000256" key="4">
    <source>
        <dbReference type="ARBA" id="ARBA00022679"/>
    </source>
</evidence>
<reference evidence="7" key="2">
    <citation type="journal article" date="2024" name="Plant">
        <title>Genomic evolution and insights into agronomic trait innovations of Sesamum species.</title>
        <authorList>
            <person name="Miao H."/>
            <person name="Wang L."/>
            <person name="Qu L."/>
            <person name="Liu H."/>
            <person name="Sun Y."/>
            <person name="Le M."/>
            <person name="Wang Q."/>
            <person name="Wei S."/>
            <person name="Zheng Y."/>
            <person name="Lin W."/>
            <person name="Duan Y."/>
            <person name="Cao H."/>
            <person name="Xiong S."/>
            <person name="Wang X."/>
            <person name="Wei L."/>
            <person name="Li C."/>
            <person name="Ma Q."/>
            <person name="Ju M."/>
            <person name="Zhao R."/>
            <person name="Li G."/>
            <person name="Mu C."/>
            <person name="Tian Q."/>
            <person name="Mei H."/>
            <person name="Zhang T."/>
            <person name="Gao T."/>
            <person name="Zhang H."/>
        </authorList>
    </citation>
    <scope>NUCLEOTIDE SEQUENCE</scope>
    <source>
        <strain evidence="7">G01</strain>
    </source>
</reference>
<organism evidence="7">
    <name type="scientific">Sesamum angustifolium</name>
    <dbReference type="NCBI Taxonomy" id="2727405"/>
    <lineage>
        <taxon>Eukaryota</taxon>
        <taxon>Viridiplantae</taxon>
        <taxon>Streptophyta</taxon>
        <taxon>Embryophyta</taxon>
        <taxon>Tracheophyta</taxon>
        <taxon>Spermatophyta</taxon>
        <taxon>Magnoliopsida</taxon>
        <taxon>eudicotyledons</taxon>
        <taxon>Gunneridae</taxon>
        <taxon>Pentapetalae</taxon>
        <taxon>asterids</taxon>
        <taxon>lamiids</taxon>
        <taxon>Lamiales</taxon>
        <taxon>Pedaliaceae</taxon>
        <taxon>Sesamum</taxon>
    </lineage>
</organism>
<keyword evidence="4" id="KW-0808">Transferase</keyword>
<evidence type="ECO:0000256" key="2">
    <source>
        <dbReference type="ARBA" id="ARBA00012916"/>
    </source>
</evidence>
<dbReference type="PANTHER" id="PTHR10937:SF0">
    <property type="entry name" value="GLUTAMINE--FRUCTOSE-6-PHOSPHATE TRANSAMINASE (ISOMERIZING)"/>
    <property type="match status" value="1"/>
</dbReference>
<gene>
    <name evidence="7" type="ORF">Sangu_0049600</name>
</gene>
<evidence type="ECO:0000313" key="7">
    <source>
        <dbReference type="EMBL" id="KAL0379853.1"/>
    </source>
</evidence>
<feature type="domain" description="Glutamine amidotransferase type-2" evidence="6">
    <location>
        <begin position="1"/>
        <end position="91"/>
    </location>
</feature>
<sequence>MRHLEGAYALIFKSRHYPNELIACKRGSPLLLGVKELTEEDNRASFNDSKFLSSNGEPKELFLSSDASALVEHTKKVLVIEDGEVVHLKSFPGFRFSP</sequence>
<protein>
    <recommendedName>
        <fullName evidence="2">glutamine--fructose-6-phosphate transaminase (isomerizing)</fullName>
        <ecNumber evidence="2">2.6.1.16</ecNumber>
    </recommendedName>
</protein>